<dbReference type="EMBL" id="JWZX01001905">
    <property type="protein sequence ID" value="KOO31893.1"/>
    <property type="molecule type" value="Genomic_DNA"/>
</dbReference>
<dbReference type="Gene3D" id="2.30.42.10">
    <property type="match status" value="1"/>
</dbReference>
<reference evidence="4" key="1">
    <citation type="journal article" date="2015" name="PLoS Genet.">
        <title>Genome Sequence and Transcriptome Analyses of Chrysochromulina tobin: Metabolic Tools for Enhanced Algal Fitness in the Prominent Order Prymnesiales (Haptophyceae).</title>
        <authorList>
            <person name="Hovde B.T."/>
            <person name="Deodato C.R."/>
            <person name="Hunsperger H.M."/>
            <person name="Ryken S.A."/>
            <person name="Yost W."/>
            <person name="Jha R.K."/>
            <person name="Patterson J."/>
            <person name="Monnat R.J. Jr."/>
            <person name="Barlow S.B."/>
            <person name="Starkenburg S.R."/>
            <person name="Cattolico R.A."/>
        </authorList>
    </citation>
    <scope>NUCLEOTIDE SEQUENCE</scope>
    <source>
        <strain evidence="4">CCMP291</strain>
    </source>
</reference>
<gene>
    <name evidence="3" type="ORF">Ctob_012886</name>
</gene>
<dbReference type="SUPFAM" id="SSF48350">
    <property type="entry name" value="GTPase activation domain, GAP"/>
    <property type="match status" value="1"/>
</dbReference>
<feature type="domain" description="PDZ" evidence="1">
    <location>
        <begin position="244"/>
        <end position="319"/>
    </location>
</feature>
<dbReference type="Pfam" id="PF00620">
    <property type="entry name" value="RhoGAP"/>
    <property type="match status" value="1"/>
</dbReference>
<name>A0A0M0K0I0_9EUKA</name>
<dbReference type="PROSITE" id="PS50106">
    <property type="entry name" value="PDZ"/>
    <property type="match status" value="1"/>
</dbReference>
<protein>
    <submittedName>
        <fullName evidence="3">Prr5-arhgap8 fusion</fullName>
    </submittedName>
</protein>
<dbReference type="InterPro" id="IPR036034">
    <property type="entry name" value="PDZ_sf"/>
</dbReference>
<dbReference type="AlphaFoldDB" id="A0A0M0K0I0"/>
<dbReference type="GO" id="GO:0005096">
    <property type="term" value="F:GTPase activator activity"/>
    <property type="evidence" value="ECO:0007669"/>
    <property type="project" value="TreeGrafter"/>
</dbReference>
<evidence type="ECO:0000313" key="4">
    <source>
        <dbReference type="Proteomes" id="UP000037460"/>
    </source>
</evidence>
<dbReference type="CDD" id="cd00159">
    <property type="entry name" value="RhoGAP"/>
    <property type="match status" value="1"/>
</dbReference>
<organism evidence="3 4">
    <name type="scientific">Chrysochromulina tobinii</name>
    <dbReference type="NCBI Taxonomy" id="1460289"/>
    <lineage>
        <taxon>Eukaryota</taxon>
        <taxon>Haptista</taxon>
        <taxon>Haptophyta</taxon>
        <taxon>Prymnesiophyceae</taxon>
        <taxon>Prymnesiales</taxon>
        <taxon>Chrysochromulinaceae</taxon>
        <taxon>Chrysochromulina</taxon>
    </lineage>
</organism>
<dbReference type="InterPro" id="IPR000198">
    <property type="entry name" value="RhoGAP_dom"/>
</dbReference>
<dbReference type="InterPro" id="IPR001478">
    <property type="entry name" value="PDZ"/>
</dbReference>
<accession>A0A0M0K0I0</accession>
<dbReference type="Gene3D" id="1.10.555.10">
    <property type="entry name" value="Rho GTPase activation protein"/>
    <property type="match status" value="1"/>
</dbReference>
<dbReference type="SMART" id="SM00324">
    <property type="entry name" value="RhoGAP"/>
    <property type="match status" value="1"/>
</dbReference>
<dbReference type="Proteomes" id="UP000037460">
    <property type="component" value="Unassembled WGS sequence"/>
</dbReference>
<dbReference type="InterPro" id="IPR008936">
    <property type="entry name" value="Rho_GTPase_activation_prot"/>
</dbReference>
<dbReference type="GO" id="GO:0005737">
    <property type="term" value="C:cytoplasm"/>
    <property type="evidence" value="ECO:0007669"/>
    <property type="project" value="TreeGrafter"/>
</dbReference>
<dbReference type="PANTHER" id="PTHR45808">
    <property type="entry name" value="RHO GTPASE-ACTIVATING PROTEIN 68F"/>
    <property type="match status" value="1"/>
</dbReference>
<dbReference type="SUPFAM" id="SSF50156">
    <property type="entry name" value="PDZ domain-like"/>
    <property type="match status" value="1"/>
</dbReference>
<evidence type="ECO:0000259" key="2">
    <source>
        <dbReference type="PROSITE" id="PS50238"/>
    </source>
</evidence>
<feature type="domain" description="Rho-GAP" evidence="2">
    <location>
        <begin position="20"/>
        <end position="208"/>
    </location>
</feature>
<sequence length="319" mass="35363">MSRRGAPQAFDRERFIIPSPPLDDDMYGDLVPPTIAELVSYLEVDGVATPDLFGADPRVRDINDVLDELRAASINVDVHAVCRGESHLAAAALAAYCRSLPEPLLPSPFAEQLCQAVDHPDFALRVAGIRDIMSTLPEANQAVLHRLFHFLSRLGGAPQSEAQGNGYGQLALFWASMLLPSNMSRVRDRRTKEFRLLGLLLQQSPCIFEGSLEAVELPEPELPPHLAAEMLAAQAASRQWVKIKASLLRDTKGAFRFSLLEDSGGVYINKIEPTDVCDDREKLQYKDYLVSISRKSVDEMTLAEVKEIVKHAKSFLELE</sequence>
<dbReference type="PANTHER" id="PTHR45808:SF2">
    <property type="entry name" value="RHO GTPASE-ACTIVATING PROTEIN 68F"/>
    <property type="match status" value="1"/>
</dbReference>
<dbReference type="PROSITE" id="PS50238">
    <property type="entry name" value="RHOGAP"/>
    <property type="match status" value="1"/>
</dbReference>
<dbReference type="OrthoDB" id="19923at2759"/>
<evidence type="ECO:0000313" key="3">
    <source>
        <dbReference type="EMBL" id="KOO31893.1"/>
    </source>
</evidence>
<evidence type="ECO:0000259" key="1">
    <source>
        <dbReference type="PROSITE" id="PS50106"/>
    </source>
</evidence>
<dbReference type="GO" id="GO:0007264">
    <property type="term" value="P:small GTPase-mediated signal transduction"/>
    <property type="evidence" value="ECO:0007669"/>
    <property type="project" value="TreeGrafter"/>
</dbReference>
<comment type="caution">
    <text evidence="3">The sequence shown here is derived from an EMBL/GenBank/DDBJ whole genome shotgun (WGS) entry which is preliminary data.</text>
</comment>
<keyword evidence="4" id="KW-1185">Reference proteome</keyword>
<proteinExistence type="predicted"/>
<feature type="non-terminal residue" evidence="3">
    <location>
        <position position="319"/>
    </location>
</feature>